<evidence type="ECO:0000256" key="1">
    <source>
        <dbReference type="ARBA" id="ARBA00004370"/>
    </source>
</evidence>
<keyword evidence="4 8" id="KW-1133">Transmembrane helix</keyword>
<keyword evidence="10" id="KW-1185">Reference proteome</keyword>
<protein>
    <recommendedName>
        <fullName evidence="6">ALA-interacting subunit</fullName>
    </recommendedName>
</protein>
<evidence type="ECO:0000313" key="10">
    <source>
        <dbReference type="Proteomes" id="UP000886885"/>
    </source>
</evidence>
<evidence type="ECO:0000256" key="7">
    <source>
        <dbReference type="SAM" id="MobiDB-lite"/>
    </source>
</evidence>
<evidence type="ECO:0000256" key="6">
    <source>
        <dbReference type="PIRNR" id="PIRNR015840"/>
    </source>
</evidence>
<dbReference type="PANTHER" id="PTHR10926">
    <property type="entry name" value="CELL CYCLE CONTROL PROTEIN 50"/>
    <property type="match status" value="1"/>
</dbReference>
<dbReference type="PANTHER" id="PTHR10926:SF72">
    <property type="entry name" value="ALA-INTERACTING SUBUNIT"/>
    <property type="match status" value="1"/>
</dbReference>
<feature type="transmembrane region" description="Helical" evidence="8">
    <location>
        <begin position="371"/>
        <end position="392"/>
    </location>
</feature>
<reference evidence="9" key="1">
    <citation type="journal article" date="2020" name="bioRxiv">
        <title>Hybrid origin of Populus tomentosa Carr. identified through genome sequencing and phylogenomic analysis.</title>
        <authorList>
            <person name="An X."/>
            <person name="Gao K."/>
            <person name="Chen Z."/>
            <person name="Li J."/>
            <person name="Yang X."/>
            <person name="Yang X."/>
            <person name="Zhou J."/>
            <person name="Guo T."/>
            <person name="Zhao T."/>
            <person name="Huang S."/>
            <person name="Miao D."/>
            <person name="Khan W.U."/>
            <person name="Rao P."/>
            <person name="Ye M."/>
            <person name="Lei B."/>
            <person name="Liao W."/>
            <person name="Wang J."/>
            <person name="Ji L."/>
            <person name="Li Y."/>
            <person name="Guo B."/>
            <person name="Mustafa N.S."/>
            <person name="Li S."/>
            <person name="Yun Q."/>
            <person name="Keller S.R."/>
            <person name="Mao J."/>
            <person name="Zhang R."/>
            <person name="Strauss S.H."/>
        </authorList>
    </citation>
    <scope>NUCLEOTIDE SEQUENCE</scope>
    <source>
        <strain evidence="9">GM15</strain>
        <tissue evidence="9">Leaf</tissue>
    </source>
</reference>
<keyword evidence="3 8" id="KW-0812">Transmembrane</keyword>
<proteinExistence type="inferred from homology"/>
<comment type="subcellular location">
    <subcellularLocation>
        <location evidence="1">Membrane</location>
    </subcellularLocation>
</comment>
<keyword evidence="5 6" id="KW-0472">Membrane</keyword>
<feature type="transmembrane region" description="Helical" evidence="8">
    <location>
        <begin position="48"/>
        <end position="70"/>
    </location>
</feature>
<evidence type="ECO:0000256" key="4">
    <source>
        <dbReference type="ARBA" id="ARBA00022989"/>
    </source>
</evidence>
<evidence type="ECO:0000256" key="8">
    <source>
        <dbReference type="SAM" id="Phobius"/>
    </source>
</evidence>
<evidence type="ECO:0000256" key="3">
    <source>
        <dbReference type="ARBA" id="ARBA00022692"/>
    </source>
</evidence>
<feature type="region of interest" description="Disordered" evidence="7">
    <location>
        <begin position="1"/>
        <end position="20"/>
    </location>
</feature>
<evidence type="ECO:0000256" key="2">
    <source>
        <dbReference type="ARBA" id="ARBA00009457"/>
    </source>
</evidence>
<dbReference type="Pfam" id="PF03381">
    <property type="entry name" value="CDC50"/>
    <property type="match status" value="2"/>
</dbReference>
<organism evidence="9 10">
    <name type="scientific">Populus tomentosa</name>
    <name type="common">Chinese white poplar</name>
    <dbReference type="NCBI Taxonomy" id="118781"/>
    <lineage>
        <taxon>Eukaryota</taxon>
        <taxon>Viridiplantae</taxon>
        <taxon>Streptophyta</taxon>
        <taxon>Embryophyta</taxon>
        <taxon>Tracheophyta</taxon>
        <taxon>Spermatophyta</taxon>
        <taxon>Magnoliopsida</taxon>
        <taxon>eudicotyledons</taxon>
        <taxon>Gunneridae</taxon>
        <taxon>Pentapetalae</taxon>
        <taxon>rosids</taxon>
        <taxon>fabids</taxon>
        <taxon>Malpighiales</taxon>
        <taxon>Salicaceae</taxon>
        <taxon>Saliceae</taxon>
        <taxon>Populus</taxon>
    </lineage>
</organism>
<dbReference type="InterPro" id="IPR005045">
    <property type="entry name" value="CDC50/LEM3_fam"/>
</dbReference>
<comment type="caution">
    <text evidence="9">The sequence shown here is derived from an EMBL/GenBank/DDBJ whole genome shotgun (WGS) entry which is preliminary data.</text>
</comment>
<sequence>MIGEATSSGGGGKDDSAAVSARKNKKPNYSRFTQQELPACKPILTPGWVITSFIVVGVVFIPIGLASLYASEHVVEIVERYDKDCIPPDYRNNSLHYIQTSEINKTCTMTINVSPISLLDVPKHMKSPVFIYYELDNFYQNHRRLVHGMHKEFPCKSHLCCLWILKFEFSSVVDMESSCARVLLTCFCNLKCENFADRYVKSRSDKQLRSKASEGVTETCKPEAVTSNGQPIVPCGLVAWSLFNDTYRFSVKKEVLDVSKKNIAWKSDQEHKFGSDVYPKNFQSGSLIGGGKLNPSIPLSEQVDLIVWMRTAALPNFRKLYGKIEKDLQANTTIAVTIENNYNTYSFGGKKKLVLSTTSWIGGKNSFLGRAYIAIGGLCLFLAVCFVFVYVFKPRPLGDPSYLSWNRNPSGQMN</sequence>
<dbReference type="GO" id="GO:0005886">
    <property type="term" value="C:plasma membrane"/>
    <property type="evidence" value="ECO:0007669"/>
    <property type="project" value="TreeGrafter"/>
</dbReference>
<dbReference type="PIRSF" id="PIRSF015840">
    <property type="entry name" value="DUF284_TM_euk"/>
    <property type="match status" value="1"/>
</dbReference>
<evidence type="ECO:0000256" key="5">
    <source>
        <dbReference type="ARBA" id="ARBA00023136"/>
    </source>
</evidence>
<dbReference type="GO" id="GO:0005783">
    <property type="term" value="C:endoplasmic reticulum"/>
    <property type="evidence" value="ECO:0007669"/>
    <property type="project" value="TreeGrafter"/>
</dbReference>
<accession>A0A8X7Y4C5</accession>
<comment type="similarity">
    <text evidence="2 6">Belongs to the CDC50/LEM3 family.</text>
</comment>
<name>A0A8X7Y4C5_POPTO</name>
<dbReference type="Proteomes" id="UP000886885">
    <property type="component" value="Chromosome 17D"/>
</dbReference>
<gene>
    <name evidence="9" type="ORF">POTOM_055462</name>
</gene>
<dbReference type="AlphaFoldDB" id="A0A8X7Y4C5"/>
<dbReference type="EMBL" id="JAAWWB010000034">
    <property type="protein sequence ID" value="KAG6742172.1"/>
    <property type="molecule type" value="Genomic_DNA"/>
</dbReference>
<dbReference type="GO" id="GO:0005794">
    <property type="term" value="C:Golgi apparatus"/>
    <property type="evidence" value="ECO:0007669"/>
    <property type="project" value="TreeGrafter"/>
</dbReference>
<evidence type="ECO:0000313" key="9">
    <source>
        <dbReference type="EMBL" id="KAG6742172.1"/>
    </source>
</evidence>
<dbReference type="OrthoDB" id="340608at2759"/>